<dbReference type="InterPro" id="IPR046342">
    <property type="entry name" value="CBS_dom_sf"/>
</dbReference>
<keyword evidence="4" id="KW-1185">Reference proteome</keyword>
<dbReference type="CDD" id="cd04607">
    <property type="entry name" value="CBS_pair_NTP_transferase_assoc"/>
    <property type="match status" value="1"/>
</dbReference>
<feature type="domain" description="CBS" evidence="2">
    <location>
        <begin position="67"/>
        <end position="123"/>
    </location>
</feature>
<feature type="domain" description="CBS" evidence="2">
    <location>
        <begin position="1"/>
        <end position="59"/>
    </location>
</feature>
<dbReference type="SMART" id="SM00116">
    <property type="entry name" value="CBS"/>
    <property type="match status" value="2"/>
</dbReference>
<dbReference type="EMBL" id="JFFR01000018">
    <property type="protein sequence ID" value="KDN28624.1"/>
    <property type="molecule type" value="Genomic_DNA"/>
</dbReference>
<dbReference type="Pfam" id="PF00571">
    <property type="entry name" value="CBS"/>
    <property type="match status" value="2"/>
</dbReference>
<dbReference type="Pfam" id="PF00483">
    <property type="entry name" value="NTP_transferase"/>
    <property type="match status" value="1"/>
</dbReference>
<gene>
    <name evidence="3" type="ORF">VFDL14_15520</name>
</gene>
<dbReference type="InterPro" id="IPR050486">
    <property type="entry name" value="Mannose-1P_guanyltransferase"/>
</dbReference>
<name>A0A066UWQ8_9VIBR</name>
<dbReference type="STRING" id="212667.VFDL14_15520"/>
<dbReference type="SUPFAM" id="SSF54631">
    <property type="entry name" value="CBS-domain pair"/>
    <property type="match status" value="1"/>
</dbReference>
<dbReference type="PANTHER" id="PTHR22572">
    <property type="entry name" value="SUGAR-1-PHOSPHATE GUANYL TRANSFERASE"/>
    <property type="match status" value="1"/>
</dbReference>
<dbReference type="PROSITE" id="PS51371">
    <property type="entry name" value="CBS"/>
    <property type="match status" value="2"/>
</dbReference>
<dbReference type="CDD" id="cd06426">
    <property type="entry name" value="NTP_transferase_like_2"/>
    <property type="match status" value="1"/>
</dbReference>
<evidence type="ECO:0000313" key="3">
    <source>
        <dbReference type="EMBL" id="KDN28624.1"/>
    </source>
</evidence>
<protein>
    <submittedName>
        <fullName evidence="3">Alcohol dehydrogenase</fullName>
    </submittedName>
</protein>
<accession>A0A066UWQ8</accession>
<sequence length="353" mass="39341">MSHCWNNVLIKPDNTIRDALEIINNEALRVVLVVNEEQVLLGVVTDGDIRRGLLNNLPLTESVSKVMNTSPTTALEGSSREELIDLMEKLDILSVPLLDASGKVIGLETLHGALHQPKHQNPVFIMAGGFGTRLKPLTDTCPKPMLHIGNKPILETVIRSFIKAGFVNFYISTHYMPEQIQAHFGDGSEMGVNVTYVHEEQPLGTGGALGLLPKDLPKDLPLIMMNGDVLTKVDFQRLLDFHVDNGADATMCVREYDYQIPYGVINGEGNKITSMVEKPVQRFFVNAGIYVVSPDVIASVPKNHRVDMPTLLEEHMNERDNVLMFPIHEYWLDIGRMDDFNRAQADIHTLGLD</sequence>
<reference evidence="3 4" key="1">
    <citation type="submission" date="2014-02" db="EMBL/GenBank/DDBJ databases">
        <title>Vibrio fortis Dalian14 Genome Sequencing.</title>
        <authorList>
            <person name="Wang Y."/>
            <person name="Song L."/>
            <person name="Liu G."/>
            <person name="Ding J."/>
        </authorList>
    </citation>
    <scope>NUCLEOTIDE SEQUENCE [LARGE SCALE GENOMIC DNA]</scope>
    <source>
        <strain evidence="3 4">Dalian14</strain>
    </source>
</reference>
<dbReference type="InterPro" id="IPR005835">
    <property type="entry name" value="NTP_transferase_dom"/>
</dbReference>
<evidence type="ECO:0000256" key="1">
    <source>
        <dbReference type="PROSITE-ProRule" id="PRU00703"/>
    </source>
</evidence>
<dbReference type="AlphaFoldDB" id="A0A066UWQ8"/>
<dbReference type="Gene3D" id="3.90.550.10">
    <property type="entry name" value="Spore Coat Polysaccharide Biosynthesis Protein SpsA, Chain A"/>
    <property type="match status" value="1"/>
</dbReference>
<dbReference type="Gene3D" id="3.10.580.10">
    <property type="entry name" value="CBS-domain"/>
    <property type="match status" value="1"/>
</dbReference>
<dbReference type="Proteomes" id="UP000027219">
    <property type="component" value="Unassembled WGS sequence"/>
</dbReference>
<proteinExistence type="predicted"/>
<organism evidence="3 4">
    <name type="scientific">Vibrio fortis</name>
    <dbReference type="NCBI Taxonomy" id="212667"/>
    <lineage>
        <taxon>Bacteria</taxon>
        <taxon>Pseudomonadati</taxon>
        <taxon>Pseudomonadota</taxon>
        <taxon>Gammaproteobacteria</taxon>
        <taxon>Vibrionales</taxon>
        <taxon>Vibrionaceae</taxon>
        <taxon>Vibrio</taxon>
    </lineage>
</organism>
<comment type="caution">
    <text evidence="3">The sequence shown here is derived from an EMBL/GenBank/DDBJ whole genome shotgun (WGS) entry which is preliminary data.</text>
</comment>
<evidence type="ECO:0000259" key="2">
    <source>
        <dbReference type="PROSITE" id="PS51371"/>
    </source>
</evidence>
<dbReference type="SUPFAM" id="SSF53448">
    <property type="entry name" value="Nucleotide-diphospho-sugar transferases"/>
    <property type="match status" value="1"/>
</dbReference>
<dbReference type="RefSeq" id="WP_032551165.1">
    <property type="nucleotide sequence ID" value="NZ_JFFR01000018.1"/>
</dbReference>
<keyword evidence="1" id="KW-0129">CBS domain</keyword>
<dbReference type="InterPro" id="IPR000644">
    <property type="entry name" value="CBS_dom"/>
</dbReference>
<dbReference type="InterPro" id="IPR029044">
    <property type="entry name" value="Nucleotide-diphossugar_trans"/>
</dbReference>
<dbReference type="OrthoDB" id="9788272at2"/>
<evidence type="ECO:0000313" key="4">
    <source>
        <dbReference type="Proteomes" id="UP000027219"/>
    </source>
</evidence>